<evidence type="ECO:0000313" key="2">
    <source>
        <dbReference type="EMBL" id="GAA0336517.1"/>
    </source>
</evidence>
<keyword evidence="2" id="KW-0378">Hydrolase</keyword>
<keyword evidence="3" id="KW-1185">Reference proteome</keyword>
<dbReference type="PANTHER" id="PTHR48098">
    <property type="entry name" value="ENTEROCHELIN ESTERASE-RELATED"/>
    <property type="match status" value="1"/>
</dbReference>
<dbReference type="InterPro" id="IPR050583">
    <property type="entry name" value="Mycobacterial_A85_antigen"/>
</dbReference>
<dbReference type="GO" id="GO:0016787">
    <property type="term" value="F:hydrolase activity"/>
    <property type="evidence" value="ECO:0007669"/>
    <property type="project" value="UniProtKB-KW"/>
</dbReference>
<dbReference type="SUPFAM" id="SSF53474">
    <property type="entry name" value="alpha/beta-Hydrolases"/>
    <property type="match status" value="1"/>
</dbReference>
<feature type="transmembrane region" description="Helical" evidence="1">
    <location>
        <begin position="38"/>
        <end position="60"/>
    </location>
</feature>
<accession>A0ABP3G5A2</accession>
<evidence type="ECO:0000256" key="1">
    <source>
        <dbReference type="SAM" id="Phobius"/>
    </source>
</evidence>
<dbReference type="InterPro" id="IPR000801">
    <property type="entry name" value="Esterase-like"/>
</dbReference>
<comment type="caution">
    <text evidence="2">The sequence shown here is derived from an EMBL/GenBank/DDBJ whole genome shotgun (WGS) entry which is preliminary data.</text>
</comment>
<protein>
    <submittedName>
        <fullName evidence="2">Alpha/beta hydrolase-fold protein</fullName>
    </submittedName>
</protein>
<name>A0ABP3G5A2_9ACTN</name>
<gene>
    <name evidence="2" type="ORF">GCM10010151_27710</name>
</gene>
<organism evidence="2 3">
    <name type="scientific">Actinoallomurus spadix</name>
    <dbReference type="NCBI Taxonomy" id="79912"/>
    <lineage>
        <taxon>Bacteria</taxon>
        <taxon>Bacillati</taxon>
        <taxon>Actinomycetota</taxon>
        <taxon>Actinomycetes</taxon>
        <taxon>Streptosporangiales</taxon>
        <taxon>Thermomonosporaceae</taxon>
        <taxon>Actinoallomurus</taxon>
    </lineage>
</organism>
<dbReference type="RefSeq" id="WP_252807140.1">
    <property type="nucleotide sequence ID" value="NZ_BAAABM010000017.1"/>
</dbReference>
<feature type="transmembrane region" description="Helical" evidence="1">
    <location>
        <begin position="6"/>
        <end position="26"/>
    </location>
</feature>
<dbReference type="PANTHER" id="PTHR48098:SF1">
    <property type="entry name" value="DIACYLGLYCEROL ACYLTRANSFERASE_MYCOLYLTRANSFERASE AG85A"/>
    <property type="match status" value="1"/>
</dbReference>
<dbReference type="Pfam" id="PF00756">
    <property type="entry name" value="Esterase"/>
    <property type="match status" value="1"/>
</dbReference>
<keyword evidence="1" id="KW-1133">Transmembrane helix</keyword>
<dbReference type="InterPro" id="IPR029058">
    <property type="entry name" value="AB_hydrolase_fold"/>
</dbReference>
<dbReference type="EMBL" id="BAAABM010000017">
    <property type="protein sequence ID" value="GAA0336517.1"/>
    <property type="molecule type" value="Genomic_DNA"/>
</dbReference>
<dbReference type="Gene3D" id="3.40.50.1820">
    <property type="entry name" value="alpha/beta hydrolase"/>
    <property type="match status" value="1"/>
</dbReference>
<keyword evidence="1" id="KW-0812">Transmembrane</keyword>
<reference evidence="3" key="1">
    <citation type="journal article" date="2019" name="Int. J. Syst. Evol. Microbiol.">
        <title>The Global Catalogue of Microorganisms (GCM) 10K type strain sequencing project: providing services to taxonomists for standard genome sequencing and annotation.</title>
        <authorList>
            <consortium name="The Broad Institute Genomics Platform"/>
            <consortium name="The Broad Institute Genome Sequencing Center for Infectious Disease"/>
            <person name="Wu L."/>
            <person name="Ma J."/>
        </authorList>
    </citation>
    <scope>NUCLEOTIDE SEQUENCE [LARGE SCALE GENOMIC DNA]</scope>
    <source>
        <strain evidence="3">JCM 3146</strain>
    </source>
</reference>
<keyword evidence="1" id="KW-0472">Membrane</keyword>
<dbReference type="Proteomes" id="UP001501822">
    <property type="component" value="Unassembled WGS sequence"/>
</dbReference>
<evidence type="ECO:0000313" key="3">
    <source>
        <dbReference type="Proteomes" id="UP001501822"/>
    </source>
</evidence>
<proteinExistence type="predicted"/>
<sequence length="382" mass="41697">MGLTSGGFFGFLIVVAVAVTAVIIWWWPKFAGSGIGAFLARIGLFLTAQVALIAVLLAGVNNYFLFYASWSDLFGTNNQGVNVQLNNNSSGPSEPQGTGRPLARQVTTIGQKKKGAPAKDGQIEQVEIRGERTGLTTQAYVYLPPQYFQKKFDKRHFPVMFDFTGFPGVPEQLITRLNVPATAAKEMNAGRVQPMVIVMLRPTPTSLMPRDTECTDVPGGPQVLTFYSQDLPERLASTYRVANGYRSWGVMGDSTGGYCAVKLAMTHSDRFTAAVSMAGYFYPRQDWQTGDLYGGSKQVKTDNSLIWRLQHLPPPPISVLVTTSPDGEKDYGEARKFLQLAAAPMATDKILVPGGGHNPHTWKRVTPSALQWLSAHLAHEGP</sequence>